<evidence type="ECO:0000256" key="5">
    <source>
        <dbReference type="ARBA" id="ARBA00022898"/>
    </source>
</evidence>
<evidence type="ECO:0000256" key="1">
    <source>
        <dbReference type="ARBA" id="ARBA00001933"/>
    </source>
</evidence>
<dbReference type="InterPro" id="IPR015424">
    <property type="entry name" value="PyrdxlP-dep_Trfase"/>
</dbReference>
<proteinExistence type="inferred from homology"/>
<comment type="cofactor">
    <cofactor evidence="1 9">
        <name>pyridoxal 5'-phosphate</name>
        <dbReference type="ChEBI" id="CHEBI:597326"/>
    </cofactor>
</comment>
<dbReference type="AlphaFoldDB" id="A0A0C1QQI2"/>
<dbReference type="InterPro" id="IPR020578">
    <property type="entry name" value="Aminotrans_V_PyrdxlP_BS"/>
</dbReference>
<reference evidence="11 12" key="1">
    <citation type="submission" date="2014-12" db="EMBL/GenBank/DDBJ databases">
        <title>Draft Genome Sequence of Pseudoalteromonas luteoviolacea HI1.</title>
        <authorList>
            <person name="Asahina A.Y."/>
            <person name="Hadfield M.G."/>
        </authorList>
    </citation>
    <scope>NUCLEOTIDE SEQUENCE [LARGE SCALE GENOMIC DNA]</scope>
    <source>
        <strain evidence="11 12">HI1</strain>
    </source>
</reference>
<evidence type="ECO:0000256" key="2">
    <source>
        <dbReference type="ARBA" id="ARBA00006490"/>
    </source>
</evidence>
<comment type="catalytic activity">
    <reaction evidence="8">
        <text>(sulfur carrier)-H + L-cysteine = (sulfur carrier)-SH + L-alanine</text>
        <dbReference type="Rhea" id="RHEA:43892"/>
        <dbReference type="Rhea" id="RHEA-COMP:14737"/>
        <dbReference type="Rhea" id="RHEA-COMP:14739"/>
        <dbReference type="ChEBI" id="CHEBI:29917"/>
        <dbReference type="ChEBI" id="CHEBI:35235"/>
        <dbReference type="ChEBI" id="CHEBI:57972"/>
        <dbReference type="ChEBI" id="CHEBI:64428"/>
        <dbReference type="EC" id="2.8.1.7"/>
    </reaction>
</comment>
<dbReference type="InterPro" id="IPR001763">
    <property type="entry name" value="Rhodanese-like_dom"/>
</dbReference>
<evidence type="ECO:0000313" key="12">
    <source>
        <dbReference type="Proteomes" id="UP000031327"/>
    </source>
</evidence>
<sequence length="677" mass="74530">MYVNPKSPEQIYLDANATTPVISPILERVMETMAVNFGNPSSAHLAGIKAKDLLEETRQLGKKAIGALGGELLFTSGATEGIQTAIVSVISHYLKYAPRDPHEPTILYGATEHKAVPNTIKHWNSLLGLNARLIEIPVDQYGMLDHDFIARNISNAVMICTMAVNNETGVRQDLYGLETVIRAHNPDIAWLVDCVQALGKMEMRMDTISIDYAPFSGHKLYAPKGIGFLYIRSEKPYIPFVAGGGQESGMRSGTENLPGIAGLHSLFSLLVSQSEVFNSIHKLRQHRAMLVDAIQETFPKVTFHSHFEDSVPTTLNFSVADFTGKEVIDLMDAAGIRVSGGSACSSGANSSFVLQAMGLSNWCCSNAIRLSFGPADSTVFIEKACHAIRAIKPSILHEQSSNICGLTHLYYQNQQCWLFVSKNQEAVVVSPIQALLPKIKRMLENKSLNKVTFIVSDDTDQSEQLINNITGIFGQSVEVLMPDQLGQHGGYFGSDDWSVTYHTVDGKKSMIFSVFNEETQKKVFLTKAFCNLDTSSNSLFFATDFAKKETFLCSNTALNNQLDCEYTSIEYDELASRKAANSWLNTHDAVVLDVRERGEHHLSLGEVPEKLDCELENRLINIPIGRLVNAFIDGKLSTDSMYLIVCRTGKRSKLAAEILCSLGVKKVANLSKGLARL</sequence>
<evidence type="ECO:0000256" key="7">
    <source>
        <dbReference type="ARBA" id="ARBA00023014"/>
    </source>
</evidence>
<name>A0A0C1QQI2_9GAMM</name>
<comment type="similarity">
    <text evidence="2">Belongs to the class-V pyridoxal-phosphate-dependent aminotransferase family. NifS/IscS subfamily.</text>
</comment>
<dbReference type="PANTHER" id="PTHR11601:SF34">
    <property type="entry name" value="CYSTEINE DESULFURASE"/>
    <property type="match status" value="1"/>
</dbReference>
<comment type="caution">
    <text evidence="11">The sequence shown here is derived from an EMBL/GenBank/DDBJ whole genome shotgun (WGS) entry which is preliminary data.</text>
</comment>
<dbReference type="PANTHER" id="PTHR11601">
    <property type="entry name" value="CYSTEINE DESULFURYLASE FAMILY MEMBER"/>
    <property type="match status" value="1"/>
</dbReference>
<keyword evidence="6" id="KW-0408">Iron</keyword>
<evidence type="ECO:0000256" key="9">
    <source>
        <dbReference type="RuleBase" id="RU004504"/>
    </source>
</evidence>
<dbReference type="InterPro" id="IPR036873">
    <property type="entry name" value="Rhodanese-like_dom_sf"/>
</dbReference>
<dbReference type="Proteomes" id="UP000031327">
    <property type="component" value="Unassembled WGS sequence"/>
</dbReference>
<keyword evidence="7" id="KW-0411">Iron-sulfur</keyword>
<evidence type="ECO:0000313" key="11">
    <source>
        <dbReference type="EMBL" id="KID57332.1"/>
    </source>
</evidence>
<dbReference type="InterPro" id="IPR015422">
    <property type="entry name" value="PyrdxlP-dep_Trfase_small"/>
</dbReference>
<dbReference type="Pfam" id="PF00266">
    <property type="entry name" value="Aminotran_5"/>
    <property type="match status" value="1"/>
</dbReference>
<dbReference type="SUPFAM" id="SSF53383">
    <property type="entry name" value="PLP-dependent transferases"/>
    <property type="match status" value="1"/>
</dbReference>
<dbReference type="InterPro" id="IPR015421">
    <property type="entry name" value="PyrdxlP-dep_Trfase_major"/>
</dbReference>
<dbReference type="EC" id="2.8.1.7" evidence="3"/>
<dbReference type="SUPFAM" id="SSF52821">
    <property type="entry name" value="Rhodanese/Cell cycle control phosphatase"/>
    <property type="match status" value="1"/>
</dbReference>
<dbReference type="GO" id="GO:0031071">
    <property type="term" value="F:cysteine desulfurase activity"/>
    <property type="evidence" value="ECO:0007669"/>
    <property type="project" value="UniProtKB-EC"/>
</dbReference>
<evidence type="ECO:0000256" key="3">
    <source>
        <dbReference type="ARBA" id="ARBA00012239"/>
    </source>
</evidence>
<dbReference type="CDD" id="cd00158">
    <property type="entry name" value="RHOD"/>
    <property type="match status" value="1"/>
</dbReference>
<dbReference type="RefSeq" id="WP_039609104.1">
    <property type="nucleotide sequence ID" value="NZ_JWIC01000005.1"/>
</dbReference>
<gene>
    <name evidence="11" type="ORF">JF50_08925</name>
</gene>
<dbReference type="Gene3D" id="3.40.250.10">
    <property type="entry name" value="Rhodanese-like domain"/>
    <property type="match status" value="1"/>
</dbReference>
<dbReference type="GO" id="GO:0046872">
    <property type="term" value="F:metal ion binding"/>
    <property type="evidence" value="ECO:0007669"/>
    <property type="project" value="UniProtKB-KW"/>
</dbReference>
<evidence type="ECO:0000256" key="4">
    <source>
        <dbReference type="ARBA" id="ARBA00022723"/>
    </source>
</evidence>
<keyword evidence="5" id="KW-0663">Pyridoxal phosphate</keyword>
<protein>
    <recommendedName>
        <fullName evidence="3">cysteine desulfurase</fullName>
        <ecNumber evidence="3">2.8.1.7</ecNumber>
    </recommendedName>
</protein>
<dbReference type="Gene3D" id="1.10.260.50">
    <property type="match status" value="1"/>
</dbReference>
<evidence type="ECO:0000256" key="6">
    <source>
        <dbReference type="ARBA" id="ARBA00023004"/>
    </source>
</evidence>
<dbReference type="PROSITE" id="PS50206">
    <property type="entry name" value="RHODANESE_3"/>
    <property type="match status" value="1"/>
</dbReference>
<dbReference type="GO" id="GO:0051536">
    <property type="term" value="F:iron-sulfur cluster binding"/>
    <property type="evidence" value="ECO:0007669"/>
    <property type="project" value="UniProtKB-KW"/>
</dbReference>
<dbReference type="EMBL" id="JWIC01000005">
    <property type="protein sequence ID" value="KID57332.1"/>
    <property type="molecule type" value="Genomic_DNA"/>
</dbReference>
<evidence type="ECO:0000256" key="8">
    <source>
        <dbReference type="ARBA" id="ARBA00050776"/>
    </source>
</evidence>
<dbReference type="Gene3D" id="3.90.1150.10">
    <property type="entry name" value="Aspartate Aminotransferase, domain 1"/>
    <property type="match status" value="1"/>
</dbReference>
<keyword evidence="4" id="KW-0479">Metal-binding</keyword>
<feature type="domain" description="Rhodanese" evidence="10">
    <location>
        <begin position="585"/>
        <end position="674"/>
    </location>
</feature>
<dbReference type="Gene3D" id="3.40.640.10">
    <property type="entry name" value="Type I PLP-dependent aspartate aminotransferase-like (Major domain)"/>
    <property type="match status" value="1"/>
</dbReference>
<accession>A0A0C1QQI2</accession>
<organism evidence="11 12">
    <name type="scientific">Pseudoalteromonas luteoviolacea</name>
    <dbReference type="NCBI Taxonomy" id="43657"/>
    <lineage>
        <taxon>Bacteria</taxon>
        <taxon>Pseudomonadati</taxon>
        <taxon>Pseudomonadota</taxon>
        <taxon>Gammaproteobacteria</taxon>
        <taxon>Alteromonadales</taxon>
        <taxon>Pseudoalteromonadaceae</taxon>
        <taxon>Pseudoalteromonas</taxon>
    </lineage>
</organism>
<evidence type="ECO:0000259" key="10">
    <source>
        <dbReference type="PROSITE" id="PS50206"/>
    </source>
</evidence>
<dbReference type="InterPro" id="IPR000192">
    <property type="entry name" value="Aminotrans_V_dom"/>
</dbReference>
<dbReference type="PROSITE" id="PS00595">
    <property type="entry name" value="AA_TRANSFER_CLASS_5"/>
    <property type="match status" value="1"/>
</dbReference>